<keyword evidence="1" id="KW-0472">Membrane</keyword>
<gene>
    <name evidence="2" type="ORF">FKW44_006063</name>
</gene>
<proteinExistence type="predicted"/>
<evidence type="ECO:0000313" key="2">
    <source>
        <dbReference type="EMBL" id="QQP53550.1"/>
    </source>
</evidence>
<feature type="transmembrane region" description="Helical" evidence="1">
    <location>
        <begin position="20"/>
        <end position="42"/>
    </location>
</feature>
<sequence length="79" mass="8971">MTVTLPSGRDQRPVSLLQQTFAPCHITWLCGVFGITMPLIWFKTGSRRNAKDYTALMEEKVVAMVAGDSNYEFQKHIHT</sequence>
<name>A0A7T8KCT5_CALRO</name>
<protein>
    <submittedName>
        <fullName evidence="2">Uncharacterized protein</fullName>
    </submittedName>
</protein>
<accession>A0A7T8KCT5</accession>
<keyword evidence="1" id="KW-0812">Transmembrane</keyword>
<reference evidence="3" key="1">
    <citation type="submission" date="2021-01" db="EMBL/GenBank/DDBJ databases">
        <title>Caligus Genome Assembly.</title>
        <authorList>
            <person name="Gallardo-Escarate C."/>
        </authorList>
    </citation>
    <scope>NUCLEOTIDE SEQUENCE [LARGE SCALE GENOMIC DNA]</scope>
</reference>
<evidence type="ECO:0000256" key="1">
    <source>
        <dbReference type="SAM" id="Phobius"/>
    </source>
</evidence>
<keyword evidence="3" id="KW-1185">Reference proteome</keyword>
<organism evidence="2 3">
    <name type="scientific">Caligus rogercresseyi</name>
    <name type="common">Sea louse</name>
    <dbReference type="NCBI Taxonomy" id="217165"/>
    <lineage>
        <taxon>Eukaryota</taxon>
        <taxon>Metazoa</taxon>
        <taxon>Ecdysozoa</taxon>
        <taxon>Arthropoda</taxon>
        <taxon>Crustacea</taxon>
        <taxon>Multicrustacea</taxon>
        <taxon>Hexanauplia</taxon>
        <taxon>Copepoda</taxon>
        <taxon>Siphonostomatoida</taxon>
        <taxon>Caligidae</taxon>
        <taxon>Caligus</taxon>
    </lineage>
</organism>
<dbReference type="EMBL" id="CP045893">
    <property type="protein sequence ID" value="QQP53550.1"/>
    <property type="molecule type" value="Genomic_DNA"/>
</dbReference>
<evidence type="ECO:0000313" key="3">
    <source>
        <dbReference type="Proteomes" id="UP000595437"/>
    </source>
</evidence>
<dbReference type="Proteomes" id="UP000595437">
    <property type="component" value="Chromosome 4"/>
</dbReference>
<dbReference type="AlphaFoldDB" id="A0A7T8KCT5"/>
<keyword evidence="1" id="KW-1133">Transmembrane helix</keyword>